<keyword evidence="2" id="KW-0413">Isomerase</keyword>
<proteinExistence type="predicted"/>
<evidence type="ECO:0000313" key="5">
    <source>
        <dbReference type="Proteomes" id="UP000005391"/>
    </source>
</evidence>
<accession>E4MNY2</accession>
<dbReference type="AlphaFoldDB" id="E4MNY2"/>
<dbReference type="InterPro" id="IPR000297">
    <property type="entry name" value="PPIase_PpiC"/>
</dbReference>
<evidence type="ECO:0000256" key="1">
    <source>
        <dbReference type="ARBA" id="ARBA00022729"/>
    </source>
</evidence>
<dbReference type="InterPro" id="IPR027304">
    <property type="entry name" value="Trigger_fact/SurA_dom_sf"/>
</dbReference>
<dbReference type="Gene3D" id="3.10.50.40">
    <property type="match status" value="2"/>
</dbReference>
<dbReference type="SUPFAM" id="SSF109998">
    <property type="entry name" value="Triger factor/SurA peptide-binding domain-like"/>
    <property type="match status" value="1"/>
</dbReference>
<feature type="domain" description="PpiC" evidence="3">
    <location>
        <begin position="196"/>
        <end position="295"/>
    </location>
</feature>
<dbReference type="Pfam" id="PF00639">
    <property type="entry name" value="Rotamase"/>
    <property type="match status" value="2"/>
</dbReference>
<dbReference type="PANTHER" id="PTHR47637:SF1">
    <property type="entry name" value="CHAPERONE SURA"/>
    <property type="match status" value="1"/>
</dbReference>
<dbReference type="InterPro" id="IPR046357">
    <property type="entry name" value="PPIase_dom_sf"/>
</dbReference>
<reference evidence="4 5" key="1">
    <citation type="submission" date="2010-10" db="EMBL/GenBank/DDBJ databases">
        <authorList>
            <person name="Muzny D."/>
            <person name="Qin X."/>
            <person name="Deng J."/>
            <person name="Jiang H."/>
            <person name="Liu Y."/>
            <person name="Qu J."/>
            <person name="Song X.-Z."/>
            <person name="Zhang L."/>
            <person name="Thornton R."/>
            <person name="Coyle M."/>
            <person name="Francisco L."/>
            <person name="Jackson L."/>
            <person name="Javaid M."/>
            <person name="Korchina V."/>
            <person name="Kovar C."/>
            <person name="Mata R."/>
            <person name="Mathew T."/>
            <person name="Ngo R."/>
            <person name="Nguyen L."/>
            <person name="Nguyen N."/>
            <person name="Okwuonu G."/>
            <person name="Ongeri F."/>
            <person name="Pham C."/>
            <person name="Simmons D."/>
            <person name="Wilczek-Boney K."/>
            <person name="Hale W."/>
            <person name="Jakkamsetti A."/>
            <person name="Pham P."/>
            <person name="Ruth R."/>
            <person name="San Lucas F."/>
            <person name="Warren J."/>
            <person name="Zhang J."/>
            <person name="Zhao Z."/>
            <person name="Zhou C."/>
            <person name="Zhu D."/>
            <person name="Lee S."/>
            <person name="Bess C."/>
            <person name="Blankenburg K."/>
            <person name="Forbes L."/>
            <person name="Fu Q."/>
            <person name="Gubbala S."/>
            <person name="Hirani K."/>
            <person name="Jayaseelan J.C."/>
            <person name="Lara F."/>
            <person name="Munidasa M."/>
            <person name="Palculict T."/>
            <person name="Patil S."/>
            <person name="Pu L.-L."/>
            <person name="Saada N."/>
            <person name="Tang L."/>
            <person name="Weissenberger G."/>
            <person name="Zhu Y."/>
            <person name="Hemphill L."/>
            <person name="Shang Y."/>
            <person name="Youmans B."/>
            <person name="Ayvaz T."/>
            <person name="Ross M."/>
            <person name="Santibanez J."/>
            <person name="Aqrawi P."/>
            <person name="Gross S."/>
            <person name="Joshi V."/>
            <person name="Fowler G."/>
            <person name="Nazareth L."/>
            <person name="Reid J."/>
            <person name="Worley K."/>
            <person name="Petrosino J."/>
            <person name="Highlander S."/>
            <person name="Gibbs R."/>
        </authorList>
    </citation>
    <scope>NUCLEOTIDE SEQUENCE [LARGE SCALE GENOMIC DNA]</scope>
    <source>
        <strain evidence="4 5">F0287</strain>
    </source>
</reference>
<protein>
    <submittedName>
        <fullName evidence="4">PPIC-type PPIASE domain protein</fullName>
    </submittedName>
</protein>
<evidence type="ECO:0000256" key="2">
    <source>
        <dbReference type="PROSITE-ProRule" id="PRU00278"/>
    </source>
</evidence>
<dbReference type="HOGENOM" id="CLU_034646_13_0_10"/>
<sequence length="471" mass="54697">MQLGTSFDIITERLKLITKFMNKTKIWSVLVILLFTTPFFAQNNERRKVDGVAAVVGDYLILESDIDKAYIDLQQQEVDTREINRCQMLGKLMEDKLYAHQAVQDSVKLTDSEVRDQVNQRIEFLTAQLGGDIKKLLEFYKKDDEQSMRDELFNLLKVSMLAQRMKQQIIKDIEVTPEEVRTFFNAIPADERPHFGTELEIAQIVVNPVAPKSSVQKVINQLNDIKKDVEENGMSFSTKAILYSQDRATGGQVLTFNRNSAFDKAFKDVAFTLREGEISKPFESSFGWHIIQMDKIRGKEVSVRHILLMPEIPQEALNEAKEKIAKIRDRIVNKELTFDEAARNFSDEKETRNDGGQLINPEDLSTRFELTRIEPTLYARISDLKDNEVSVPFLDEDRTGKKTYKIYQITNRIEEHQADFVKDYVKIQDLALKEKQLKAISKWMKEHIEKTYISVNGEYKNCKFENNWLKK</sequence>
<name>E4MNY2_CAPOC</name>
<organism evidence="4 5">
    <name type="scientific">Capnocytophaga ochracea F0287</name>
    <dbReference type="NCBI Taxonomy" id="873517"/>
    <lineage>
        <taxon>Bacteria</taxon>
        <taxon>Pseudomonadati</taxon>
        <taxon>Bacteroidota</taxon>
        <taxon>Flavobacteriia</taxon>
        <taxon>Flavobacteriales</taxon>
        <taxon>Flavobacteriaceae</taxon>
        <taxon>Capnocytophaga</taxon>
    </lineage>
</organism>
<keyword evidence="1" id="KW-0732">Signal</keyword>
<gene>
    <name evidence="4" type="ORF">HMPREF1977_0092</name>
</gene>
<dbReference type="Gene3D" id="1.10.4030.10">
    <property type="entry name" value="Porin chaperone SurA, peptide-binding domain"/>
    <property type="match status" value="1"/>
</dbReference>
<feature type="domain" description="PpiC" evidence="3">
    <location>
        <begin position="298"/>
        <end position="393"/>
    </location>
</feature>
<evidence type="ECO:0000313" key="4">
    <source>
        <dbReference type="EMBL" id="EFS98585.1"/>
    </source>
</evidence>
<dbReference type="InterPro" id="IPR050280">
    <property type="entry name" value="OMP_Chaperone_SurA"/>
</dbReference>
<dbReference type="PANTHER" id="PTHR47637">
    <property type="entry name" value="CHAPERONE SURA"/>
    <property type="match status" value="1"/>
</dbReference>
<dbReference type="Proteomes" id="UP000005391">
    <property type="component" value="Unassembled WGS sequence"/>
</dbReference>
<dbReference type="EMBL" id="AEOH01000003">
    <property type="protein sequence ID" value="EFS98585.1"/>
    <property type="molecule type" value="Genomic_DNA"/>
</dbReference>
<comment type="caution">
    <text evidence="4">The sequence shown here is derived from an EMBL/GenBank/DDBJ whole genome shotgun (WGS) entry which is preliminary data.</text>
</comment>
<dbReference type="GO" id="GO:0003755">
    <property type="term" value="F:peptidyl-prolyl cis-trans isomerase activity"/>
    <property type="evidence" value="ECO:0007669"/>
    <property type="project" value="UniProtKB-KW"/>
</dbReference>
<dbReference type="SUPFAM" id="SSF54534">
    <property type="entry name" value="FKBP-like"/>
    <property type="match status" value="2"/>
</dbReference>
<evidence type="ECO:0000259" key="3">
    <source>
        <dbReference type="PROSITE" id="PS50198"/>
    </source>
</evidence>
<keyword evidence="2" id="KW-0697">Rotamase</keyword>
<dbReference type="PROSITE" id="PS50198">
    <property type="entry name" value="PPIC_PPIASE_2"/>
    <property type="match status" value="2"/>
</dbReference>
<dbReference type="eggNOG" id="COG0760">
    <property type="taxonomic scope" value="Bacteria"/>
</dbReference>